<accession>A0A8H4R5W7</accession>
<feature type="region of interest" description="Disordered" evidence="1">
    <location>
        <begin position="87"/>
        <end position="122"/>
    </location>
</feature>
<keyword evidence="2" id="KW-0732">Signal</keyword>
<name>A0A8H4R5W7_9HELO</name>
<evidence type="ECO:0000313" key="3">
    <source>
        <dbReference type="EMBL" id="KAF4624020.1"/>
    </source>
</evidence>
<evidence type="ECO:0000313" key="4">
    <source>
        <dbReference type="Proteomes" id="UP000566819"/>
    </source>
</evidence>
<dbReference type="AlphaFoldDB" id="A0A8H4R5W7"/>
<proteinExistence type="predicted"/>
<keyword evidence="4" id="KW-1185">Reference proteome</keyword>
<protein>
    <submittedName>
        <fullName evidence="3">Uncharacterized protein</fullName>
    </submittedName>
</protein>
<feature type="signal peptide" evidence="2">
    <location>
        <begin position="1"/>
        <end position="20"/>
    </location>
</feature>
<dbReference type="Proteomes" id="UP000566819">
    <property type="component" value="Unassembled WGS sequence"/>
</dbReference>
<comment type="caution">
    <text evidence="3">The sequence shown here is derived from an EMBL/GenBank/DDBJ whole genome shotgun (WGS) entry which is preliminary data.</text>
</comment>
<sequence>MQFSHISAILAMAIAAHARATPDTTTSAAAATPTGLPPEFIACIQQYASGEVGYLKGYPVDSHGKKDHDCIENCSETGFANYKSCAPSTAPLKMKSKKKRDDNAQGTDLETTKVQGELASIK</sequence>
<feature type="chain" id="PRO_5034047130" evidence="2">
    <location>
        <begin position="21"/>
        <end position="122"/>
    </location>
</feature>
<evidence type="ECO:0000256" key="1">
    <source>
        <dbReference type="SAM" id="MobiDB-lite"/>
    </source>
</evidence>
<reference evidence="3 4" key="1">
    <citation type="submission" date="2020-03" db="EMBL/GenBank/DDBJ databases">
        <title>Draft Genome Sequence of Cudoniella acicularis.</title>
        <authorList>
            <person name="Buettner E."/>
            <person name="Kellner H."/>
        </authorList>
    </citation>
    <scope>NUCLEOTIDE SEQUENCE [LARGE SCALE GENOMIC DNA]</scope>
    <source>
        <strain evidence="3 4">DSM 108380</strain>
    </source>
</reference>
<gene>
    <name evidence="3" type="ORF">G7Y89_g14157</name>
</gene>
<evidence type="ECO:0000256" key="2">
    <source>
        <dbReference type="SAM" id="SignalP"/>
    </source>
</evidence>
<dbReference type="EMBL" id="JAAMPI010001798">
    <property type="protein sequence ID" value="KAF4624020.1"/>
    <property type="molecule type" value="Genomic_DNA"/>
</dbReference>
<feature type="compositionally biased region" description="Polar residues" evidence="1">
    <location>
        <begin position="104"/>
        <end position="114"/>
    </location>
</feature>
<organism evidence="3 4">
    <name type="scientific">Cudoniella acicularis</name>
    <dbReference type="NCBI Taxonomy" id="354080"/>
    <lineage>
        <taxon>Eukaryota</taxon>
        <taxon>Fungi</taxon>
        <taxon>Dikarya</taxon>
        <taxon>Ascomycota</taxon>
        <taxon>Pezizomycotina</taxon>
        <taxon>Leotiomycetes</taxon>
        <taxon>Helotiales</taxon>
        <taxon>Tricladiaceae</taxon>
        <taxon>Cudoniella</taxon>
    </lineage>
</organism>